<dbReference type="PATRIC" id="fig|1123360.3.peg.2421"/>
<feature type="domain" description="Phosphomevalonate dehydratase large subunit-like" evidence="4">
    <location>
        <begin position="150"/>
        <end position="545"/>
    </location>
</feature>
<dbReference type="AlphaFoldDB" id="S9RW39"/>
<evidence type="ECO:0000259" key="3">
    <source>
        <dbReference type="Pfam" id="PF01989"/>
    </source>
</evidence>
<evidence type="ECO:0000256" key="2">
    <source>
        <dbReference type="ARBA" id="ARBA00023239"/>
    </source>
</evidence>
<dbReference type="HOGENOM" id="CLU_018825_2_0_5"/>
<dbReference type="InterPro" id="IPR012047">
    <property type="entry name" value="AcnX"/>
</dbReference>
<dbReference type="OrthoDB" id="1550274at2"/>
<evidence type="ECO:0000256" key="1">
    <source>
        <dbReference type="ARBA" id="ARBA00023004"/>
    </source>
</evidence>
<organism evidence="5 6">
    <name type="scientific">Litoreibacter arenae DSM 19593</name>
    <dbReference type="NCBI Taxonomy" id="1123360"/>
    <lineage>
        <taxon>Bacteria</taxon>
        <taxon>Pseudomonadati</taxon>
        <taxon>Pseudomonadota</taxon>
        <taxon>Alphaproteobacteria</taxon>
        <taxon>Rhodobacterales</taxon>
        <taxon>Roseobacteraceae</taxon>
        <taxon>Litoreibacter</taxon>
    </lineage>
</organism>
<dbReference type="Pfam" id="PF04412">
    <property type="entry name" value="AcnX"/>
    <property type="match status" value="1"/>
</dbReference>
<dbReference type="STRING" id="1123360.thalar_02443"/>
<dbReference type="PANTHER" id="PTHR36577:SF3">
    <property type="entry name" value="DUF521 DOMAIN PROTEIN (AFU_ORTHOLOGUE AFUA_6G00490)"/>
    <property type="match status" value="1"/>
</dbReference>
<dbReference type="InterPro" id="IPR002840">
    <property type="entry name" value="PMDh-S-like_dom"/>
</dbReference>
<dbReference type="Pfam" id="PF01989">
    <property type="entry name" value="AcnX_swivel_put"/>
    <property type="match status" value="1"/>
</dbReference>
<evidence type="ECO:0000313" key="6">
    <source>
        <dbReference type="Proteomes" id="UP000015351"/>
    </source>
</evidence>
<dbReference type="RefSeq" id="WP_021101372.1">
    <property type="nucleotide sequence ID" value="NZ_KE557311.1"/>
</dbReference>
<sequence>MQQQKSLLIVPAEVNAEVIACEEGLSFWGGVDPDTGTVIDAHHDLHGQSLAGKIVLMPTSRGSCSGSGVLLQLALNGRAPAALIFREDEEVLTLGAVIASHMFDRTVGVARLAASNYDNLRSRKSARLQGNMLAAEQFSIDLHRVTQTDLELTPADKAMLAGDQGRSVALAMEVICAMAASQGAERLIDVTRGHIDGCIYAHDANLIFAETMARMEAKVAIPTTINAISVDRENWTDHGVSPKFGQAASRLADAYVRMGARPTFTCAPYLADDVPQLGESIGWSESNAVIFANSVLGARTAKHPDYVDLFIALTGRAPETGVYLSGNRRPRMVIDVDPPAGYDDALWPLLGWISGHLAPDRVPVLRGLEKAAPSRDDLRALCAAFGTTSAAALLHVAGVTPEGDLDPVSDAATARITRTDLAAAWRELNSGSSSVDLIALGSPHFSFEETRSFANLMAGKQKHPDISVIITLGRDVMARAQSEGLVDQLQSAGVQFYSDLCWCSIVEPMFPTKAKTLMTNSGKYAHYAPGLSGREVRFGSLSDCAKAAVTGNAPTDPPGWVL</sequence>
<accession>S9RW39</accession>
<dbReference type="SUPFAM" id="SSF52016">
    <property type="entry name" value="LeuD/IlvD-like"/>
    <property type="match status" value="1"/>
</dbReference>
<dbReference type="CDD" id="cd01355">
    <property type="entry name" value="AcnX"/>
    <property type="match status" value="1"/>
</dbReference>
<dbReference type="CDD" id="cd01356">
    <property type="entry name" value="AcnX_swivel"/>
    <property type="match status" value="1"/>
</dbReference>
<evidence type="ECO:0000259" key="4">
    <source>
        <dbReference type="Pfam" id="PF04412"/>
    </source>
</evidence>
<dbReference type="EMBL" id="AONI01000013">
    <property type="protein sequence ID" value="EPX78214.1"/>
    <property type="molecule type" value="Genomic_DNA"/>
</dbReference>
<dbReference type="eggNOG" id="COG1786">
    <property type="taxonomic scope" value="Bacteria"/>
</dbReference>
<keyword evidence="2" id="KW-0456">Lyase</keyword>
<keyword evidence="1" id="KW-0408">Iron</keyword>
<dbReference type="Gene3D" id="3.50.30.10">
    <property type="entry name" value="Phosphohistidine domain"/>
    <property type="match status" value="1"/>
</dbReference>
<protein>
    <submittedName>
        <fullName evidence="5">2-Methylcitrate dehydratase AcnD</fullName>
    </submittedName>
</protein>
<proteinExistence type="predicted"/>
<name>S9RW39_9RHOB</name>
<gene>
    <name evidence="5" type="ORF">thalar_02443</name>
</gene>
<evidence type="ECO:0000313" key="5">
    <source>
        <dbReference type="EMBL" id="EPX78214.1"/>
    </source>
</evidence>
<keyword evidence="6" id="KW-1185">Reference proteome</keyword>
<reference evidence="6" key="1">
    <citation type="journal article" date="2013" name="Stand. Genomic Sci.">
        <title>Genome sequence of the Litoreibacter arenae type strain (DSM 19593(T)), a member of the Roseobacter clade isolated from sea sand.</title>
        <authorList>
            <person name="Riedel T."/>
            <person name="Fiebig A."/>
            <person name="Petersen J."/>
            <person name="Gronow S."/>
            <person name="Kyrpides N.C."/>
            <person name="Goker M."/>
            <person name="Klenk H.P."/>
        </authorList>
    </citation>
    <scope>NUCLEOTIDE SEQUENCE [LARGE SCALE GENOMIC DNA]</scope>
    <source>
        <strain evidence="6">DSM 19593</strain>
    </source>
</reference>
<dbReference type="PANTHER" id="PTHR36577">
    <property type="entry name" value="DUF521 DOMAIN PROTEIN (AFU_ORTHOLOGUE AFUA_6G00490)"/>
    <property type="match status" value="1"/>
</dbReference>
<comment type="caution">
    <text evidence="5">The sequence shown here is derived from an EMBL/GenBank/DDBJ whole genome shotgun (WGS) entry which is preliminary data.</text>
</comment>
<feature type="domain" description="Phosphomevalonate dehydratase small subunit-like" evidence="3">
    <location>
        <begin position="25"/>
        <end position="100"/>
    </location>
</feature>
<dbReference type="Proteomes" id="UP000015351">
    <property type="component" value="Unassembled WGS sequence"/>
</dbReference>
<dbReference type="InterPro" id="IPR007506">
    <property type="entry name" value="PMDh-L-like_dom"/>
</dbReference>
<dbReference type="GO" id="GO:0016829">
    <property type="term" value="F:lyase activity"/>
    <property type="evidence" value="ECO:0007669"/>
    <property type="project" value="UniProtKB-KW"/>
</dbReference>
<dbReference type="eggNOG" id="COG1679">
    <property type="taxonomic scope" value="Bacteria"/>
</dbReference>
<dbReference type="PIRSF" id="PIRSF036630">
    <property type="entry name" value="UCP036630"/>
    <property type="match status" value="1"/>
</dbReference>